<keyword evidence="1" id="KW-0812">Transmembrane</keyword>
<name>A0A554LI08_9BACT</name>
<keyword evidence="1" id="KW-1133">Transmembrane helix</keyword>
<dbReference type="AlphaFoldDB" id="A0A554LI08"/>
<gene>
    <name evidence="2" type="ORF">CEN91_428</name>
</gene>
<keyword evidence="1" id="KW-0472">Membrane</keyword>
<evidence type="ECO:0000256" key="1">
    <source>
        <dbReference type="SAM" id="Phobius"/>
    </source>
</evidence>
<feature type="non-terminal residue" evidence="2">
    <location>
        <position position="1"/>
    </location>
</feature>
<organism evidence="2 3">
    <name type="scientific">Candidatus Berkelbacteria bacterium Licking1014_85</name>
    <dbReference type="NCBI Taxonomy" id="2017148"/>
    <lineage>
        <taxon>Bacteria</taxon>
        <taxon>Candidatus Berkelbacteria</taxon>
    </lineage>
</organism>
<dbReference type="EMBL" id="VMGI01000057">
    <property type="protein sequence ID" value="TSC92501.1"/>
    <property type="molecule type" value="Genomic_DNA"/>
</dbReference>
<dbReference type="Proteomes" id="UP000315589">
    <property type="component" value="Unassembled WGS sequence"/>
</dbReference>
<reference evidence="2 3" key="1">
    <citation type="submission" date="2017-07" db="EMBL/GenBank/DDBJ databases">
        <title>Mechanisms for carbon and nitrogen cycling indicate functional differentiation within the Candidate Phyla Radiation.</title>
        <authorList>
            <person name="Danczak R.E."/>
            <person name="Johnston M.D."/>
            <person name="Kenah C."/>
            <person name="Slattery M."/>
            <person name="Wrighton K.C."/>
            <person name="Wilkins M.J."/>
        </authorList>
    </citation>
    <scope>NUCLEOTIDE SEQUENCE [LARGE SCALE GENOMIC DNA]</scope>
    <source>
        <strain evidence="2">Licking1014_85</strain>
    </source>
</reference>
<evidence type="ECO:0000313" key="3">
    <source>
        <dbReference type="Proteomes" id="UP000315589"/>
    </source>
</evidence>
<proteinExistence type="predicted"/>
<protein>
    <submittedName>
        <fullName evidence="2">Uncharacterized protein</fullName>
    </submittedName>
</protein>
<feature type="transmembrane region" description="Helical" evidence="1">
    <location>
        <begin position="15"/>
        <end position="33"/>
    </location>
</feature>
<comment type="caution">
    <text evidence="2">The sequence shown here is derived from an EMBL/GenBank/DDBJ whole genome shotgun (WGS) entry which is preliminary data.</text>
</comment>
<accession>A0A554LI08</accession>
<evidence type="ECO:0000313" key="2">
    <source>
        <dbReference type="EMBL" id="TSC92501.1"/>
    </source>
</evidence>
<sequence>TGNFTASNQNKATNIGKMMMAMILGISIKYYVLSIMY</sequence>